<name>A0A4Y2A6Y6_ARAVE</name>
<accession>A0A4Y2A6Y6</accession>
<reference evidence="1 2" key="1">
    <citation type="journal article" date="2019" name="Sci. Rep.">
        <title>Orb-weaving spider Araneus ventricosus genome elucidates the spidroin gene catalogue.</title>
        <authorList>
            <person name="Kono N."/>
            <person name="Nakamura H."/>
            <person name="Ohtoshi R."/>
            <person name="Moran D.A.P."/>
            <person name="Shinohara A."/>
            <person name="Yoshida Y."/>
            <person name="Fujiwara M."/>
            <person name="Mori M."/>
            <person name="Tomita M."/>
            <person name="Arakawa K."/>
        </authorList>
    </citation>
    <scope>NUCLEOTIDE SEQUENCE [LARGE SCALE GENOMIC DNA]</scope>
</reference>
<keyword evidence="2" id="KW-1185">Reference proteome</keyword>
<dbReference type="Proteomes" id="UP000499080">
    <property type="component" value="Unassembled WGS sequence"/>
</dbReference>
<proteinExistence type="predicted"/>
<dbReference type="EMBL" id="BGPR01000008">
    <property type="protein sequence ID" value="GBL75591.1"/>
    <property type="molecule type" value="Genomic_DNA"/>
</dbReference>
<organism evidence="1 2">
    <name type="scientific">Araneus ventricosus</name>
    <name type="common">Orbweaver spider</name>
    <name type="synonym">Epeira ventricosa</name>
    <dbReference type="NCBI Taxonomy" id="182803"/>
    <lineage>
        <taxon>Eukaryota</taxon>
        <taxon>Metazoa</taxon>
        <taxon>Ecdysozoa</taxon>
        <taxon>Arthropoda</taxon>
        <taxon>Chelicerata</taxon>
        <taxon>Arachnida</taxon>
        <taxon>Araneae</taxon>
        <taxon>Araneomorphae</taxon>
        <taxon>Entelegynae</taxon>
        <taxon>Araneoidea</taxon>
        <taxon>Araneidae</taxon>
        <taxon>Araneus</taxon>
    </lineage>
</organism>
<protein>
    <submittedName>
        <fullName evidence="1">Uncharacterized protein</fullName>
    </submittedName>
</protein>
<comment type="caution">
    <text evidence="1">The sequence shown here is derived from an EMBL/GenBank/DDBJ whole genome shotgun (WGS) entry which is preliminary data.</text>
</comment>
<dbReference type="AlphaFoldDB" id="A0A4Y2A6Y6"/>
<sequence length="93" mass="10579">MLLRDSQQRKKISLSRESLVREPPGYLNPFGEDIKAGFHFISASLLSAAGGNEHVPSFSYGDDQEIFFEDFLFCPSLYFGNLLQGRIECLLFR</sequence>
<evidence type="ECO:0000313" key="2">
    <source>
        <dbReference type="Proteomes" id="UP000499080"/>
    </source>
</evidence>
<evidence type="ECO:0000313" key="1">
    <source>
        <dbReference type="EMBL" id="GBL75591.1"/>
    </source>
</evidence>
<gene>
    <name evidence="1" type="ORF">AVEN_154921_1</name>
</gene>